<sequence length="188" mass="22036">MTRYESAWQNLLVKETELWKDTWGKEYSGKFEGRLYLHCNDPTAKLHFDMIDQDGRFSWDKILLRENDTKIDQGQPLANQPTLQEMIQVAQAHNSIVYTLKYGAYFPECHIWGGGVFQHTTKFYPFMRPFFHRVEKYMDNHLFSKMQELAVDKLKKSAVKVDNDNKGQSILNQGFAQMAYSDTDGILH</sequence>
<dbReference type="InParanoid" id="A0A0H2S556"/>
<dbReference type="AlphaFoldDB" id="A0A0H2S556"/>
<evidence type="ECO:0000313" key="1">
    <source>
        <dbReference type="EMBL" id="KLO19380.1"/>
    </source>
</evidence>
<name>A0A0H2S556_9AGAM</name>
<dbReference type="EMBL" id="KQ085887">
    <property type="protein sequence ID" value="KLO19380.1"/>
    <property type="molecule type" value="Genomic_DNA"/>
</dbReference>
<dbReference type="Proteomes" id="UP000053477">
    <property type="component" value="Unassembled WGS sequence"/>
</dbReference>
<reference evidence="1 2" key="1">
    <citation type="submission" date="2015-04" db="EMBL/GenBank/DDBJ databases">
        <title>Complete genome sequence of Schizopora paradoxa KUC8140, a cosmopolitan wood degrader in East Asia.</title>
        <authorList>
            <consortium name="DOE Joint Genome Institute"/>
            <person name="Min B."/>
            <person name="Park H."/>
            <person name="Jang Y."/>
            <person name="Kim J.-J."/>
            <person name="Kim K.H."/>
            <person name="Pangilinan J."/>
            <person name="Lipzen A."/>
            <person name="Riley R."/>
            <person name="Grigoriev I.V."/>
            <person name="Spatafora J.W."/>
            <person name="Choi I.-G."/>
        </authorList>
    </citation>
    <scope>NUCLEOTIDE SEQUENCE [LARGE SCALE GENOMIC DNA]</scope>
    <source>
        <strain evidence="1 2">KUC8140</strain>
    </source>
</reference>
<keyword evidence="2" id="KW-1185">Reference proteome</keyword>
<gene>
    <name evidence="1" type="ORF">SCHPADRAFT_74464</name>
</gene>
<organism evidence="1 2">
    <name type="scientific">Schizopora paradoxa</name>
    <dbReference type="NCBI Taxonomy" id="27342"/>
    <lineage>
        <taxon>Eukaryota</taxon>
        <taxon>Fungi</taxon>
        <taxon>Dikarya</taxon>
        <taxon>Basidiomycota</taxon>
        <taxon>Agaricomycotina</taxon>
        <taxon>Agaricomycetes</taxon>
        <taxon>Hymenochaetales</taxon>
        <taxon>Schizoporaceae</taxon>
        <taxon>Schizopora</taxon>
    </lineage>
</organism>
<proteinExistence type="predicted"/>
<accession>A0A0H2S556</accession>
<protein>
    <submittedName>
        <fullName evidence="1">Uncharacterized protein</fullName>
    </submittedName>
</protein>
<evidence type="ECO:0000313" key="2">
    <source>
        <dbReference type="Proteomes" id="UP000053477"/>
    </source>
</evidence>